<dbReference type="GO" id="GO:0005524">
    <property type="term" value="F:ATP binding"/>
    <property type="evidence" value="ECO:0007669"/>
    <property type="project" value="InterPro"/>
</dbReference>
<keyword evidence="4" id="KW-1185">Reference proteome</keyword>
<organism evidence="3 4">
    <name type="scientific">Bremia lactucae</name>
    <name type="common">Lettuce downy mildew</name>
    <dbReference type="NCBI Taxonomy" id="4779"/>
    <lineage>
        <taxon>Eukaryota</taxon>
        <taxon>Sar</taxon>
        <taxon>Stramenopiles</taxon>
        <taxon>Oomycota</taxon>
        <taxon>Peronosporomycetes</taxon>
        <taxon>Peronosporales</taxon>
        <taxon>Peronosporaceae</taxon>
        <taxon>Bremia</taxon>
    </lineage>
</organism>
<dbReference type="Pfam" id="PF08147">
    <property type="entry name" value="DBP10CT"/>
    <property type="match status" value="1"/>
</dbReference>
<dbReference type="RefSeq" id="XP_067823001.1">
    <property type="nucleotide sequence ID" value="XM_067961809.1"/>
</dbReference>
<dbReference type="GeneID" id="94347480"/>
<proteinExistence type="predicted"/>
<dbReference type="InterPro" id="IPR012541">
    <property type="entry name" value="DBP10_C"/>
</dbReference>
<accession>A0A976IKM6</accession>
<evidence type="ECO:0000313" key="4">
    <source>
        <dbReference type="Proteomes" id="UP000294530"/>
    </source>
</evidence>
<comment type="caution">
    <text evidence="3">The sequence shown here is derived from an EMBL/GenBank/DDBJ whole genome shotgun (WGS) entry which is preliminary data.</text>
</comment>
<feature type="domain" description="DBP10 C-terminal" evidence="2">
    <location>
        <begin position="120"/>
        <end position="185"/>
    </location>
</feature>
<dbReference type="KEGG" id="blac:94347480"/>
<evidence type="ECO:0000259" key="2">
    <source>
        <dbReference type="SMART" id="SM01123"/>
    </source>
</evidence>
<feature type="compositionally biased region" description="Polar residues" evidence="1">
    <location>
        <begin position="219"/>
        <end position="229"/>
    </location>
</feature>
<dbReference type="AlphaFoldDB" id="A0A976IKM6"/>
<dbReference type="SMART" id="SM01123">
    <property type="entry name" value="DBP10CT"/>
    <property type="match status" value="1"/>
</dbReference>
<reference evidence="3 4" key="1">
    <citation type="journal article" date="2021" name="Genome Biol.">
        <title>AFLAP: assembly-free linkage analysis pipeline using k-mers from genome sequencing data.</title>
        <authorList>
            <person name="Fletcher K."/>
            <person name="Zhang L."/>
            <person name="Gil J."/>
            <person name="Han R."/>
            <person name="Cavanaugh K."/>
            <person name="Michelmore R."/>
        </authorList>
    </citation>
    <scope>NUCLEOTIDE SEQUENCE [LARGE SCALE GENOMIC DNA]</scope>
    <source>
        <strain evidence="3 4">SF5</strain>
    </source>
</reference>
<dbReference type="GO" id="GO:0003724">
    <property type="term" value="F:RNA helicase activity"/>
    <property type="evidence" value="ECO:0007669"/>
    <property type="project" value="InterPro"/>
</dbReference>
<evidence type="ECO:0000313" key="3">
    <source>
        <dbReference type="EMBL" id="TDH73503.1"/>
    </source>
</evidence>
<protein>
    <recommendedName>
        <fullName evidence="2">DBP10 C-terminal domain-containing protein</fullName>
    </recommendedName>
</protein>
<gene>
    <name evidence="3" type="ORF">CCR75_003716</name>
</gene>
<dbReference type="OrthoDB" id="10261375at2759"/>
<dbReference type="EMBL" id="SHOA02000001">
    <property type="protein sequence ID" value="TDH73503.1"/>
    <property type="molecule type" value="Genomic_DNA"/>
</dbReference>
<feature type="compositionally biased region" description="Basic residues" evidence="1">
    <location>
        <begin position="260"/>
        <end position="272"/>
    </location>
</feature>
<dbReference type="Proteomes" id="UP000294530">
    <property type="component" value="Unassembled WGS sequence"/>
</dbReference>
<evidence type="ECO:0000256" key="1">
    <source>
        <dbReference type="SAM" id="MobiDB-lite"/>
    </source>
</evidence>
<sequence length="286" mass="32194">MDSGNKNESVEAIMEKGLGFKKKSIFLSKHQRKQLKKRVAAGENEVDVIQEYAVSNESTKIETGLPEFDERGGHAFKDDDNYIGYMKDGESTIEGFLATNADGGKVNAFAEARLEEAILDVNPDEAIEMNKKRRILHWDVRKKKFVKTTAGELTSQGTLKRRNESGVNFRKKQQFGEVYRKWQQKQHKRVAGGGMEVEDDSGSQRLDYRNGRKPRNGAAMTNRSSVNKHAKNELSTEGTIRKEEKRKARSRGVKVTNGIRSKRGKGNIKGKSHGAPTRSKAIIKKK</sequence>
<feature type="region of interest" description="Disordered" evidence="1">
    <location>
        <begin position="186"/>
        <end position="286"/>
    </location>
</feature>
<dbReference type="GO" id="GO:0003723">
    <property type="term" value="F:RNA binding"/>
    <property type="evidence" value="ECO:0007669"/>
    <property type="project" value="InterPro"/>
</dbReference>
<dbReference type="GO" id="GO:0005634">
    <property type="term" value="C:nucleus"/>
    <property type="evidence" value="ECO:0007669"/>
    <property type="project" value="InterPro"/>
</dbReference>
<feature type="compositionally biased region" description="Basic and acidic residues" evidence="1">
    <location>
        <begin position="230"/>
        <end position="246"/>
    </location>
</feature>
<name>A0A976IKM6_BRELC</name>